<comment type="caution">
    <text evidence="1">The sequence shown here is derived from an EMBL/GenBank/DDBJ whole genome shotgun (WGS) entry which is preliminary data.</text>
</comment>
<organism evidence="1">
    <name type="scientific">marine sediment metagenome</name>
    <dbReference type="NCBI Taxonomy" id="412755"/>
    <lineage>
        <taxon>unclassified sequences</taxon>
        <taxon>metagenomes</taxon>
        <taxon>ecological metagenomes</taxon>
    </lineage>
</organism>
<reference evidence="1" key="1">
    <citation type="journal article" date="2014" name="Front. Microbiol.">
        <title>High frequency of phylogenetically diverse reductive dehalogenase-homologous genes in deep subseafloor sedimentary metagenomes.</title>
        <authorList>
            <person name="Kawai M."/>
            <person name="Futagami T."/>
            <person name="Toyoda A."/>
            <person name="Takaki Y."/>
            <person name="Nishi S."/>
            <person name="Hori S."/>
            <person name="Arai W."/>
            <person name="Tsubouchi T."/>
            <person name="Morono Y."/>
            <person name="Uchiyama I."/>
            <person name="Ito T."/>
            <person name="Fujiyama A."/>
            <person name="Inagaki F."/>
            <person name="Takami H."/>
        </authorList>
    </citation>
    <scope>NUCLEOTIDE SEQUENCE</scope>
    <source>
        <strain evidence="1">Expedition CK06-06</strain>
    </source>
</reference>
<accession>X1E2H5</accession>
<proteinExistence type="predicted"/>
<dbReference type="AlphaFoldDB" id="X1E2H5"/>
<sequence length="115" mass="12630">MSSSENEKEANSEHEAEVEQPIAGCACKKAANPKHKADVDQAIADCDWWHRVGKLIGATLSGWNYRQSATFIDPYTVVDGRMADVLLGLQDTIDRIPRYQDGPPALAGDIAYAHF</sequence>
<protein>
    <submittedName>
        <fullName evidence="1">Uncharacterized protein</fullName>
    </submittedName>
</protein>
<evidence type="ECO:0000313" key="1">
    <source>
        <dbReference type="EMBL" id="GAH11379.1"/>
    </source>
</evidence>
<dbReference type="EMBL" id="BART01035140">
    <property type="protein sequence ID" value="GAH11379.1"/>
    <property type="molecule type" value="Genomic_DNA"/>
</dbReference>
<gene>
    <name evidence="1" type="ORF">S01H4_59807</name>
</gene>
<feature type="non-terminal residue" evidence="1">
    <location>
        <position position="115"/>
    </location>
</feature>
<name>X1E2H5_9ZZZZ</name>